<dbReference type="OrthoDB" id="1436132at2759"/>
<comment type="caution">
    <text evidence="2">The sequence shown here is derived from an EMBL/GenBank/DDBJ whole genome shotgun (WGS) entry which is preliminary data.</text>
</comment>
<evidence type="ECO:0008006" key="4">
    <source>
        <dbReference type="Google" id="ProtNLM"/>
    </source>
</evidence>
<accession>A0A371GGM8</accession>
<proteinExistence type="predicted"/>
<protein>
    <recommendedName>
        <fullName evidence="4">GAG-pre-integrase domain-containing protein</fullName>
    </recommendedName>
</protein>
<reference evidence="2" key="1">
    <citation type="submission" date="2018-05" db="EMBL/GenBank/DDBJ databases">
        <title>Draft genome of Mucuna pruriens seed.</title>
        <authorList>
            <person name="Nnadi N.E."/>
            <person name="Vos R."/>
            <person name="Hasami M.H."/>
            <person name="Devisetty U.K."/>
            <person name="Aguiy J.C."/>
        </authorList>
    </citation>
    <scope>NUCLEOTIDE SEQUENCE [LARGE SCALE GENOMIC DNA]</scope>
    <source>
        <strain evidence="2">JCA_2017</strain>
    </source>
</reference>
<feature type="compositionally biased region" description="Polar residues" evidence="1">
    <location>
        <begin position="56"/>
        <end position="72"/>
    </location>
</feature>
<keyword evidence="3" id="KW-1185">Reference proteome</keyword>
<feature type="region of interest" description="Disordered" evidence="1">
    <location>
        <begin position="27"/>
        <end position="72"/>
    </location>
</feature>
<organism evidence="2 3">
    <name type="scientific">Mucuna pruriens</name>
    <name type="common">Velvet bean</name>
    <name type="synonym">Dolichos pruriens</name>
    <dbReference type="NCBI Taxonomy" id="157652"/>
    <lineage>
        <taxon>Eukaryota</taxon>
        <taxon>Viridiplantae</taxon>
        <taxon>Streptophyta</taxon>
        <taxon>Embryophyta</taxon>
        <taxon>Tracheophyta</taxon>
        <taxon>Spermatophyta</taxon>
        <taxon>Magnoliopsida</taxon>
        <taxon>eudicotyledons</taxon>
        <taxon>Gunneridae</taxon>
        <taxon>Pentapetalae</taxon>
        <taxon>rosids</taxon>
        <taxon>fabids</taxon>
        <taxon>Fabales</taxon>
        <taxon>Fabaceae</taxon>
        <taxon>Papilionoideae</taxon>
        <taxon>50 kb inversion clade</taxon>
        <taxon>NPAAA clade</taxon>
        <taxon>indigoferoid/millettioid clade</taxon>
        <taxon>Phaseoleae</taxon>
        <taxon>Mucuna</taxon>
    </lineage>
</organism>
<dbReference type="Proteomes" id="UP000257109">
    <property type="component" value="Unassembled WGS sequence"/>
</dbReference>
<evidence type="ECO:0000256" key="1">
    <source>
        <dbReference type="SAM" id="MobiDB-lite"/>
    </source>
</evidence>
<gene>
    <name evidence="2" type="ORF">CR513_28571</name>
</gene>
<feature type="non-terminal residue" evidence="2">
    <location>
        <position position="145"/>
    </location>
</feature>
<evidence type="ECO:0000313" key="3">
    <source>
        <dbReference type="Proteomes" id="UP000257109"/>
    </source>
</evidence>
<dbReference type="EMBL" id="QJKJ01005607">
    <property type="protein sequence ID" value="RDX89676.1"/>
    <property type="molecule type" value="Genomic_DNA"/>
</dbReference>
<sequence>MVIVNFVLQGSTGIAVENFVMVAFHGRGRSDCGRGRSDRGTRRMSRNGKGGRDKTANISSSDIPSNERTGSQLILDEVSRVPGSSPTITPNHLHHQNRNTGQLIGKGHESRGLYYLSNNPSTLCFASISPKLLHNRLGHPSLAKL</sequence>
<dbReference type="AlphaFoldDB" id="A0A371GGM8"/>
<name>A0A371GGM8_MUCPR</name>
<feature type="non-terminal residue" evidence="2">
    <location>
        <position position="1"/>
    </location>
</feature>
<feature type="compositionally biased region" description="Basic and acidic residues" evidence="1">
    <location>
        <begin position="28"/>
        <end position="41"/>
    </location>
</feature>
<evidence type="ECO:0000313" key="2">
    <source>
        <dbReference type="EMBL" id="RDX89676.1"/>
    </source>
</evidence>